<dbReference type="RefSeq" id="WP_142808700.1">
    <property type="nucleotide sequence ID" value="NZ_CP036282.1"/>
</dbReference>
<dbReference type="AlphaFoldDB" id="A0A515EKD4"/>
<organism evidence="1 2">
    <name type="scientific">Rhodoferax aquaticus</name>
    <dbReference type="NCBI Taxonomy" id="2527691"/>
    <lineage>
        <taxon>Bacteria</taxon>
        <taxon>Pseudomonadati</taxon>
        <taxon>Pseudomonadota</taxon>
        <taxon>Betaproteobacteria</taxon>
        <taxon>Burkholderiales</taxon>
        <taxon>Comamonadaceae</taxon>
        <taxon>Rhodoferax</taxon>
    </lineage>
</organism>
<sequence length="60" mass="6819">MKTFDQLAQAAFEAHVKEMANNGAFDQLHPKPNWAQLEPEWKAGWVAVAKQLWAEFAAIH</sequence>
<dbReference type="EMBL" id="CP036282">
    <property type="protein sequence ID" value="QDL53127.1"/>
    <property type="molecule type" value="Genomic_DNA"/>
</dbReference>
<reference evidence="2" key="1">
    <citation type="submission" date="2019-02" db="EMBL/GenBank/DDBJ databases">
        <title>Complete genome sequence of Rhodoferax sp. Gr-4.</title>
        <authorList>
            <person name="Jin L."/>
        </authorList>
    </citation>
    <scope>NUCLEOTIDE SEQUENCE [LARGE SCALE GENOMIC DNA]</scope>
    <source>
        <strain evidence="2">Gr-4</strain>
    </source>
</reference>
<evidence type="ECO:0000313" key="2">
    <source>
        <dbReference type="Proteomes" id="UP000317365"/>
    </source>
</evidence>
<protein>
    <submittedName>
        <fullName evidence="1">Uncharacterized protein</fullName>
    </submittedName>
</protein>
<accession>A0A515EKD4</accession>
<keyword evidence="2" id="KW-1185">Reference proteome</keyword>
<proteinExistence type="predicted"/>
<evidence type="ECO:0000313" key="1">
    <source>
        <dbReference type="EMBL" id="QDL53127.1"/>
    </source>
</evidence>
<dbReference type="Proteomes" id="UP000317365">
    <property type="component" value="Chromosome"/>
</dbReference>
<dbReference type="KEGG" id="rhg:EXZ61_02490"/>
<reference evidence="2" key="2">
    <citation type="journal article" date="2020" name="Int. J. Syst. Evol. Microbiol.">
        <title>Genomic insights into a novel species Rhodoferax aquaticus sp. nov., isolated from freshwater.</title>
        <authorList>
            <person name="Li T."/>
            <person name="Zhuo Y."/>
            <person name="Jin C.Z."/>
            <person name="Wu X."/>
            <person name="Ko S.R."/>
            <person name="Jin F.J."/>
            <person name="Ahn C.Y."/>
            <person name="Oh H.M."/>
            <person name="Lee H.G."/>
            <person name="Jin L."/>
        </authorList>
    </citation>
    <scope>NUCLEOTIDE SEQUENCE [LARGE SCALE GENOMIC DNA]</scope>
    <source>
        <strain evidence="2">Gr-4</strain>
    </source>
</reference>
<gene>
    <name evidence="1" type="ORF">EXZ61_02490</name>
</gene>
<name>A0A515EKD4_9BURK</name>